<protein>
    <submittedName>
        <fullName evidence="2">Uncharacterized protein</fullName>
    </submittedName>
</protein>
<dbReference type="EMBL" id="JBBKAK010000001">
    <property type="protein sequence ID" value="MEJ8667656.1"/>
    <property type="molecule type" value="Genomic_DNA"/>
</dbReference>
<organism evidence="2 3">
    <name type="scientific">Streptomyces machairae</name>
    <dbReference type="NCBI Taxonomy" id="3134109"/>
    <lineage>
        <taxon>Bacteria</taxon>
        <taxon>Bacillati</taxon>
        <taxon>Actinomycetota</taxon>
        <taxon>Actinomycetes</taxon>
        <taxon>Kitasatosporales</taxon>
        <taxon>Streptomycetaceae</taxon>
        <taxon>Streptomyces</taxon>
    </lineage>
</organism>
<evidence type="ECO:0000313" key="2">
    <source>
        <dbReference type="EMBL" id="MEJ8667656.1"/>
    </source>
</evidence>
<sequence length="98" mass="10227">MTAPVPATSPLTQQSLAGFFIERATRQDWDDLQGLVSRMFAGVMTSIVDLALQNPVTSSGADTPITRGLPSYGAMLPSADPKCPGGGRQWTSLSAGTT</sequence>
<gene>
    <name evidence="2" type="ORF">WKI71_01025</name>
</gene>
<keyword evidence="3" id="KW-1185">Reference proteome</keyword>
<evidence type="ECO:0000313" key="3">
    <source>
        <dbReference type="Proteomes" id="UP001376459"/>
    </source>
</evidence>
<name>A0ABU8UFH6_9ACTN</name>
<comment type="caution">
    <text evidence="2">The sequence shown here is derived from an EMBL/GenBank/DDBJ whole genome shotgun (WGS) entry which is preliminary data.</text>
</comment>
<feature type="region of interest" description="Disordered" evidence="1">
    <location>
        <begin position="79"/>
        <end position="98"/>
    </location>
</feature>
<accession>A0ABU8UFH6</accession>
<evidence type="ECO:0000256" key="1">
    <source>
        <dbReference type="SAM" id="MobiDB-lite"/>
    </source>
</evidence>
<proteinExistence type="predicted"/>
<feature type="compositionally biased region" description="Polar residues" evidence="1">
    <location>
        <begin position="89"/>
        <end position="98"/>
    </location>
</feature>
<dbReference type="Proteomes" id="UP001376459">
    <property type="component" value="Unassembled WGS sequence"/>
</dbReference>
<reference evidence="2 3" key="1">
    <citation type="submission" date="2024-03" db="EMBL/GenBank/DDBJ databases">
        <title>Novel Streptomyces species of biotechnological and ecological value are a feature of Machair soil.</title>
        <authorList>
            <person name="Prole J.R."/>
            <person name="Goodfellow M."/>
            <person name="Allenby N."/>
            <person name="Ward A.C."/>
        </authorList>
    </citation>
    <scope>NUCLEOTIDE SEQUENCE [LARGE SCALE GENOMIC DNA]</scope>
    <source>
        <strain evidence="2 3">MS1.AVA.1</strain>
    </source>
</reference>